<evidence type="ECO:0000313" key="4">
    <source>
        <dbReference type="Proteomes" id="UP001175211"/>
    </source>
</evidence>
<evidence type="ECO:0000313" key="3">
    <source>
        <dbReference type="EMBL" id="KAK0460235.1"/>
    </source>
</evidence>
<dbReference type="AlphaFoldDB" id="A0AA39N7D5"/>
<feature type="domain" description="DUF6589" evidence="2">
    <location>
        <begin position="1"/>
        <end position="124"/>
    </location>
</feature>
<evidence type="ECO:0000259" key="2">
    <source>
        <dbReference type="Pfam" id="PF20231"/>
    </source>
</evidence>
<dbReference type="EMBL" id="JAUEPS010000013">
    <property type="protein sequence ID" value="KAK0460235.1"/>
    <property type="molecule type" value="Genomic_DNA"/>
</dbReference>
<dbReference type="RefSeq" id="XP_060332361.1">
    <property type="nucleotide sequence ID" value="XM_060477256.1"/>
</dbReference>
<feature type="region of interest" description="Disordered" evidence="1">
    <location>
        <begin position="104"/>
        <end position="125"/>
    </location>
</feature>
<evidence type="ECO:0000256" key="1">
    <source>
        <dbReference type="SAM" id="MobiDB-lite"/>
    </source>
</evidence>
<dbReference type="GeneID" id="85360804"/>
<protein>
    <recommendedName>
        <fullName evidence="2">DUF6589 domain-containing protein</fullName>
    </recommendedName>
</protein>
<dbReference type="Pfam" id="PF20231">
    <property type="entry name" value="DUF6589"/>
    <property type="match status" value="1"/>
</dbReference>
<dbReference type="Proteomes" id="UP001175211">
    <property type="component" value="Unassembled WGS sequence"/>
</dbReference>
<proteinExistence type="predicted"/>
<accession>A0AA39N7D5</accession>
<keyword evidence="4" id="KW-1185">Reference proteome</keyword>
<reference evidence="3" key="1">
    <citation type="submission" date="2023-06" db="EMBL/GenBank/DDBJ databases">
        <authorList>
            <consortium name="Lawrence Berkeley National Laboratory"/>
            <person name="Ahrendt S."/>
            <person name="Sahu N."/>
            <person name="Indic B."/>
            <person name="Wong-Bajracharya J."/>
            <person name="Merenyi Z."/>
            <person name="Ke H.-M."/>
            <person name="Monk M."/>
            <person name="Kocsube S."/>
            <person name="Drula E."/>
            <person name="Lipzen A."/>
            <person name="Balint B."/>
            <person name="Henrissat B."/>
            <person name="Andreopoulos B."/>
            <person name="Martin F.M."/>
            <person name="Harder C.B."/>
            <person name="Rigling D."/>
            <person name="Ford K.L."/>
            <person name="Foster G.D."/>
            <person name="Pangilinan J."/>
            <person name="Papanicolaou A."/>
            <person name="Barry K."/>
            <person name="LaButti K."/>
            <person name="Viragh M."/>
            <person name="Koriabine M."/>
            <person name="Yan M."/>
            <person name="Riley R."/>
            <person name="Champramary S."/>
            <person name="Plett K.L."/>
            <person name="Tsai I.J."/>
            <person name="Slot J."/>
            <person name="Sipos G."/>
            <person name="Plett J."/>
            <person name="Nagy L.G."/>
            <person name="Grigoriev I.V."/>
        </authorList>
    </citation>
    <scope>NUCLEOTIDE SEQUENCE</scope>
    <source>
        <strain evidence="3">CCBAS 213</strain>
    </source>
</reference>
<gene>
    <name evidence="3" type="ORF">EV420DRAFT_1641565</name>
</gene>
<dbReference type="InterPro" id="IPR046496">
    <property type="entry name" value="DUF6589"/>
</dbReference>
<name>A0AA39N7D5_ARMTA</name>
<sequence>MNLAWCLLNKHRHSEDQIGSLAYFFTIMNKKRLNGEKPDYHTLTAALSQICHGLVLNAWLAKCGKADLDEFARSNPTPHQLHTIAKEILLELATPLDTCMDNGELEPNELNPTDDPIHQNTRLLL</sequence>
<comment type="caution">
    <text evidence="3">The sequence shown here is derived from an EMBL/GenBank/DDBJ whole genome shotgun (WGS) entry which is preliminary data.</text>
</comment>
<organism evidence="3 4">
    <name type="scientific">Armillaria tabescens</name>
    <name type="common">Ringless honey mushroom</name>
    <name type="synonym">Agaricus tabescens</name>
    <dbReference type="NCBI Taxonomy" id="1929756"/>
    <lineage>
        <taxon>Eukaryota</taxon>
        <taxon>Fungi</taxon>
        <taxon>Dikarya</taxon>
        <taxon>Basidiomycota</taxon>
        <taxon>Agaricomycotina</taxon>
        <taxon>Agaricomycetes</taxon>
        <taxon>Agaricomycetidae</taxon>
        <taxon>Agaricales</taxon>
        <taxon>Marasmiineae</taxon>
        <taxon>Physalacriaceae</taxon>
        <taxon>Desarmillaria</taxon>
    </lineage>
</organism>